<dbReference type="PANTHER" id="PTHR11319">
    <property type="entry name" value="G PROTEIN-COUPLED RECEPTOR-RELATED"/>
    <property type="match status" value="1"/>
</dbReference>
<feature type="non-terminal residue" evidence="8">
    <location>
        <position position="1"/>
    </location>
</feature>
<evidence type="ECO:0000256" key="7">
    <source>
        <dbReference type="ARBA" id="ARBA00023237"/>
    </source>
</evidence>
<proteinExistence type="predicted"/>
<dbReference type="InterPro" id="IPR003368">
    <property type="entry name" value="POMP_repeat"/>
</dbReference>
<comment type="subcellular location">
    <subcellularLocation>
        <location evidence="1">Cell envelope</location>
    </subcellularLocation>
    <subcellularLocation>
        <location evidence="2">Cell outer membrane</location>
    </subcellularLocation>
    <subcellularLocation>
        <location evidence="3">Secreted</location>
    </subcellularLocation>
</comment>
<protein>
    <recommendedName>
        <fullName evidence="9">Right handed beta helix domain-containing protein</fullName>
    </recommendedName>
</protein>
<evidence type="ECO:0000256" key="3">
    <source>
        <dbReference type="ARBA" id="ARBA00004613"/>
    </source>
</evidence>
<name>A0A382K6D6_9ZZZZ</name>
<keyword evidence="6" id="KW-0472">Membrane</keyword>
<evidence type="ECO:0000256" key="6">
    <source>
        <dbReference type="ARBA" id="ARBA00023136"/>
    </source>
</evidence>
<dbReference type="EMBL" id="UINC01078314">
    <property type="protein sequence ID" value="SVC19275.1"/>
    <property type="molecule type" value="Genomic_DNA"/>
</dbReference>
<evidence type="ECO:0008006" key="9">
    <source>
        <dbReference type="Google" id="ProtNLM"/>
    </source>
</evidence>
<dbReference type="SMART" id="SM00710">
    <property type="entry name" value="PbH1"/>
    <property type="match status" value="7"/>
</dbReference>
<evidence type="ECO:0000256" key="2">
    <source>
        <dbReference type="ARBA" id="ARBA00004442"/>
    </source>
</evidence>
<evidence type="ECO:0000313" key="8">
    <source>
        <dbReference type="EMBL" id="SVC19275.1"/>
    </source>
</evidence>
<dbReference type="AlphaFoldDB" id="A0A382K6D6"/>
<dbReference type="InterPro" id="IPR012334">
    <property type="entry name" value="Pectin_lyas_fold"/>
</dbReference>
<dbReference type="InterPro" id="IPR011050">
    <property type="entry name" value="Pectin_lyase_fold/virulence"/>
</dbReference>
<gene>
    <name evidence="8" type="ORF">METZ01_LOCUS272129</name>
</gene>
<keyword evidence="5" id="KW-0732">Signal</keyword>
<sequence length="426" mass="43259">LSDGVVQVPGEVPTIQGAIDAASDGDTVLVAAGTYFENIDFNGKGIAVIGADSSNTIIDGGQNDQVVGMEGLEGSAPLLKGFTIQNGYATGGGIAISGGPAKLHDLVIKNNSSSNDGGGIWATSWTGEIKNSTIRNNSSFDRGGGIKIQGETSQPLIDNVIIANNTTSSTGGDGGGIYHTGSVLTLTGVIINNNTSAGEGGGIFTEDLLTIYSSVISNNSAVSNGGGIAGSHQRLYVFNSTISGNTAATGPGGGFSGVGGWLMMNNVQLTSNTTGNNGGGLYLQTVNTVLNNVTVADNTANNGGGLYAFADYAANIDNSIFFNNSPQELSFSDDAMPNTINVSYSIIEGGEDAIVEYTGDSLYWGSGNMVGDPLFTDATIGDYTLQSSSPAVNAGNPNGFYNDSDGSRNDMGYTGGNGLIVTTFDV</sequence>
<accession>A0A382K6D6</accession>
<dbReference type="Pfam" id="PF02415">
    <property type="entry name" value="Chlam_PMP"/>
    <property type="match status" value="2"/>
</dbReference>
<evidence type="ECO:0000256" key="4">
    <source>
        <dbReference type="ARBA" id="ARBA00022525"/>
    </source>
</evidence>
<feature type="non-terminal residue" evidence="8">
    <location>
        <position position="426"/>
    </location>
</feature>
<organism evidence="8">
    <name type="scientific">marine metagenome</name>
    <dbReference type="NCBI Taxonomy" id="408172"/>
    <lineage>
        <taxon>unclassified sequences</taxon>
        <taxon>metagenomes</taxon>
        <taxon>ecological metagenomes</taxon>
    </lineage>
</organism>
<dbReference type="SUPFAM" id="SSF51126">
    <property type="entry name" value="Pectin lyase-like"/>
    <property type="match status" value="2"/>
</dbReference>
<dbReference type="GO" id="GO:0009279">
    <property type="term" value="C:cell outer membrane"/>
    <property type="evidence" value="ECO:0007669"/>
    <property type="project" value="UniProtKB-SubCell"/>
</dbReference>
<dbReference type="InterPro" id="IPR006626">
    <property type="entry name" value="PbH1"/>
</dbReference>
<reference evidence="8" key="1">
    <citation type="submission" date="2018-05" db="EMBL/GenBank/DDBJ databases">
        <authorList>
            <person name="Lanie J.A."/>
            <person name="Ng W.-L."/>
            <person name="Kazmierczak K.M."/>
            <person name="Andrzejewski T.M."/>
            <person name="Davidsen T.M."/>
            <person name="Wayne K.J."/>
            <person name="Tettelin H."/>
            <person name="Glass J.I."/>
            <person name="Rusch D."/>
            <person name="Podicherti R."/>
            <person name="Tsui H.-C.T."/>
            <person name="Winkler M.E."/>
        </authorList>
    </citation>
    <scope>NUCLEOTIDE SEQUENCE</scope>
</reference>
<keyword evidence="7" id="KW-0998">Cell outer membrane</keyword>
<dbReference type="Gene3D" id="2.160.20.10">
    <property type="entry name" value="Single-stranded right-handed beta-helix, Pectin lyase-like"/>
    <property type="match status" value="2"/>
</dbReference>
<dbReference type="PANTHER" id="PTHR11319:SF35">
    <property type="entry name" value="OUTER MEMBRANE PROTEIN PMPC-RELATED"/>
    <property type="match status" value="1"/>
</dbReference>
<keyword evidence="4" id="KW-0964">Secreted</keyword>
<evidence type="ECO:0000256" key="1">
    <source>
        <dbReference type="ARBA" id="ARBA00004196"/>
    </source>
</evidence>
<dbReference type="GO" id="GO:0005576">
    <property type="term" value="C:extracellular region"/>
    <property type="evidence" value="ECO:0007669"/>
    <property type="project" value="UniProtKB-SubCell"/>
</dbReference>
<evidence type="ECO:0000256" key="5">
    <source>
        <dbReference type="ARBA" id="ARBA00022729"/>
    </source>
</evidence>